<comment type="function">
    <text evidence="15">Protein C is a vitamin K-dependent serine protease that regulates blood coagulation by inactivating factors Va and VIIIa in the presence of calcium ions and phospholipids. Exerts a protective effect on the endothelial cell barrier function.</text>
</comment>
<dbReference type="SUPFAM" id="SSF50494">
    <property type="entry name" value="Trypsin-like serine proteases"/>
    <property type="match status" value="1"/>
</dbReference>
<reference evidence="22 23" key="1">
    <citation type="journal article" date="2018" name="Nat. Ecol. Evol.">
        <title>Shark genomes provide insights into elasmobranch evolution and the origin of vertebrates.</title>
        <authorList>
            <person name="Hara Y"/>
            <person name="Yamaguchi K"/>
            <person name="Onimaru K"/>
            <person name="Kadota M"/>
            <person name="Koyanagi M"/>
            <person name="Keeley SD"/>
            <person name="Tatsumi K"/>
            <person name="Tanaka K"/>
            <person name="Motone F"/>
            <person name="Kageyama Y"/>
            <person name="Nozu R"/>
            <person name="Adachi N"/>
            <person name="Nishimura O"/>
            <person name="Nakagawa R"/>
            <person name="Tanegashima C"/>
            <person name="Kiyatake I"/>
            <person name="Matsumoto R"/>
            <person name="Murakumo K"/>
            <person name="Nishida K"/>
            <person name="Terakita A"/>
            <person name="Kuratani S"/>
            <person name="Sato K"/>
            <person name="Hyodo S Kuraku.S."/>
        </authorList>
    </citation>
    <scope>NUCLEOTIDE SEQUENCE [LARGE SCALE GENOMIC DNA]</scope>
</reference>
<dbReference type="InterPro" id="IPR050442">
    <property type="entry name" value="Peptidase_S1_coag_factors"/>
</dbReference>
<dbReference type="InterPro" id="IPR001254">
    <property type="entry name" value="Trypsin_dom"/>
</dbReference>
<dbReference type="EMBL" id="BFAA01022866">
    <property type="protein sequence ID" value="GCB81523.1"/>
    <property type="molecule type" value="Genomic_DNA"/>
</dbReference>
<dbReference type="GO" id="GO:0006508">
    <property type="term" value="P:proteolysis"/>
    <property type="evidence" value="ECO:0007669"/>
    <property type="project" value="UniProtKB-KW"/>
</dbReference>
<dbReference type="PRINTS" id="PR00722">
    <property type="entry name" value="CHYMOTRYPSIN"/>
</dbReference>
<keyword evidence="10" id="KW-0333">Golgi apparatus</keyword>
<evidence type="ECO:0000256" key="3">
    <source>
        <dbReference type="ARBA" id="ARBA00004613"/>
    </source>
</evidence>
<evidence type="ECO:0000256" key="13">
    <source>
        <dbReference type="ARBA" id="ARBA00023180"/>
    </source>
</evidence>
<keyword evidence="12" id="KW-1015">Disulfide bond</keyword>
<evidence type="ECO:0000256" key="9">
    <source>
        <dbReference type="ARBA" id="ARBA00022825"/>
    </source>
</evidence>
<dbReference type="OrthoDB" id="6380398at2759"/>
<evidence type="ECO:0000313" key="22">
    <source>
        <dbReference type="EMBL" id="GCB81523.1"/>
    </source>
</evidence>
<sequence length="194" mass="22238">EFDVKKEENTEQRLEVMAAVPHHRFFHKTYDNDIAVLVLKNPMQFNKNVVPICLPQREFAETVLMKMPDALVSGWGRIFDHGMTANKLQRLKVPYVDRTKCIESSKYPVSQNMFCAGYKDESKDACQGDSGGPHVTKHKNTWFLTGVVSWGEGCGQKGKYGIYTKVARYIKWLKMVMREMAPNSNRNISSTIQK</sequence>
<dbReference type="FunFam" id="2.40.10.10:FF:000011">
    <property type="entry name" value="Coagulation factor X"/>
    <property type="match status" value="1"/>
</dbReference>
<dbReference type="PROSITE" id="PS00135">
    <property type="entry name" value="TRYPSIN_SER"/>
    <property type="match status" value="1"/>
</dbReference>
<keyword evidence="9" id="KW-0720">Serine protease</keyword>
<dbReference type="GO" id="GO:0004252">
    <property type="term" value="F:serine-type endopeptidase activity"/>
    <property type="evidence" value="ECO:0007669"/>
    <property type="project" value="UniProtKB-EC"/>
</dbReference>
<dbReference type="GO" id="GO:0007596">
    <property type="term" value="P:blood coagulation"/>
    <property type="evidence" value="ECO:0007669"/>
    <property type="project" value="UniProtKB-KW"/>
</dbReference>
<protein>
    <recommendedName>
        <fullName evidence="17">Vitamin K-dependent protein C</fullName>
        <ecNumber evidence="16">3.4.21.69</ecNumber>
    </recommendedName>
    <alternativeName>
        <fullName evidence="20">Anticoagulant protein C</fullName>
    </alternativeName>
    <alternativeName>
        <fullName evidence="18">Autoprothrombin IIA</fullName>
    </alternativeName>
    <alternativeName>
        <fullName evidence="19">Blood coagulation factor XIV</fullName>
    </alternativeName>
</protein>
<keyword evidence="13" id="KW-0325">Glycoprotein</keyword>
<dbReference type="PANTHER" id="PTHR24278:SF28">
    <property type="entry name" value="COAGULATION FACTOR X"/>
    <property type="match status" value="1"/>
</dbReference>
<dbReference type="SMART" id="SM00020">
    <property type="entry name" value="Tryp_SPc"/>
    <property type="match status" value="1"/>
</dbReference>
<dbReference type="InterPro" id="IPR009003">
    <property type="entry name" value="Peptidase_S1_PA"/>
</dbReference>
<evidence type="ECO:0000256" key="19">
    <source>
        <dbReference type="ARBA" id="ARBA00042403"/>
    </source>
</evidence>
<keyword evidence="6" id="KW-0356">Hemostasis</keyword>
<keyword evidence="11" id="KW-0094">Blood coagulation</keyword>
<dbReference type="GO" id="GO:0005783">
    <property type="term" value="C:endoplasmic reticulum"/>
    <property type="evidence" value="ECO:0007669"/>
    <property type="project" value="UniProtKB-SubCell"/>
</dbReference>
<feature type="non-terminal residue" evidence="22">
    <location>
        <position position="1"/>
    </location>
</feature>
<evidence type="ECO:0000256" key="20">
    <source>
        <dbReference type="ARBA" id="ARBA00042906"/>
    </source>
</evidence>
<evidence type="ECO:0000256" key="4">
    <source>
        <dbReference type="ARBA" id="ARBA00022525"/>
    </source>
</evidence>
<evidence type="ECO:0000256" key="7">
    <source>
        <dbReference type="ARBA" id="ARBA00022801"/>
    </source>
</evidence>
<proteinExistence type="predicted"/>
<keyword evidence="5" id="KW-0645">Protease</keyword>
<comment type="catalytic activity">
    <reaction evidence="14">
        <text>Degradation of blood coagulation factors Va and VIIIa.</text>
        <dbReference type="EC" id="3.4.21.69"/>
    </reaction>
</comment>
<dbReference type="OMA" id="HKNTWFL"/>
<keyword evidence="23" id="KW-1185">Reference proteome</keyword>
<dbReference type="CDD" id="cd00190">
    <property type="entry name" value="Tryp_SPc"/>
    <property type="match status" value="1"/>
</dbReference>
<evidence type="ECO:0000256" key="16">
    <source>
        <dbReference type="ARBA" id="ARBA00038995"/>
    </source>
</evidence>
<keyword evidence="7" id="KW-0378">Hydrolase</keyword>
<evidence type="ECO:0000313" key="23">
    <source>
        <dbReference type="Proteomes" id="UP000288216"/>
    </source>
</evidence>
<dbReference type="Gene3D" id="2.40.10.10">
    <property type="entry name" value="Trypsin-like serine proteases"/>
    <property type="match status" value="2"/>
</dbReference>
<evidence type="ECO:0000256" key="10">
    <source>
        <dbReference type="ARBA" id="ARBA00023034"/>
    </source>
</evidence>
<accession>A0A401Q829</accession>
<keyword evidence="8" id="KW-0256">Endoplasmic reticulum</keyword>
<dbReference type="InterPro" id="IPR033116">
    <property type="entry name" value="TRYPSIN_SER"/>
</dbReference>
<evidence type="ECO:0000256" key="11">
    <source>
        <dbReference type="ARBA" id="ARBA00023084"/>
    </source>
</evidence>
<dbReference type="EC" id="3.4.21.69" evidence="16"/>
<evidence type="ECO:0000256" key="18">
    <source>
        <dbReference type="ARBA" id="ARBA00041306"/>
    </source>
</evidence>
<gene>
    <name evidence="22" type="ORF">scyTo_0022524</name>
</gene>
<evidence type="ECO:0000256" key="2">
    <source>
        <dbReference type="ARBA" id="ARBA00004555"/>
    </source>
</evidence>
<organism evidence="22 23">
    <name type="scientific">Scyliorhinus torazame</name>
    <name type="common">Cloudy catshark</name>
    <name type="synonym">Catulus torazame</name>
    <dbReference type="NCBI Taxonomy" id="75743"/>
    <lineage>
        <taxon>Eukaryota</taxon>
        <taxon>Metazoa</taxon>
        <taxon>Chordata</taxon>
        <taxon>Craniata</taxon>
        <taxon>Vertebrata</taxon>
        <taxon>Chondrichthyes</taxon>
        <taxon>Elasmobranchii</taxon>
        <taxon>Galeomorphii</taxon>
        <taxon>Galeoidea</taxon>
        <taxon>Carcharhiniformes</taxon>
        <taxon>Scyliorhinidae</taxon>
        <taxon>Scyliorhinus</taxon>
    </lineage>
</organism>
<dbReference type="PROSITE" id="PS50240">
    <property type="entry name" value="TRYPSIN_DOM"/>
    <property type="match status" value="1"/>
</dbReference>
<name>A0A401Q829_SCYTO</name>
<dbReference type="Pfam" id="PF00089">
    <property type="entry name" value="Trypsin"/>
    <property type="match status" value="1"/>
</dbReference>
<evidence type="ECO:0000256" key="8">
    <source>
        <dbReference type="ARBA" id="ARBA00022824"/>
    </source>
</evidence>
<evidence type="ECO:0000256" key="1">
    <source>
        <dbReference type="ARBA" id="ARBA00004240"/>
    </source>
</evidence>
<evidence type="ECO:0000256" key="15">
    <source>
        <dbReference type="ARBA" id="ARBA00037553"/>
    </source>
</evidence>
<comment type="subcellular location">
    <subcellularLocation>
        <location evidence="1">Endoplasmic reticulum</location>
    </subcellularLocation>
    <subcellularLocation>
        <location evidence="2">Golgi apparatus</location>
    </subcellularLocation>
    <subcellularLocation>
        <location evidence="3">Secreted</location>
    </subcellularLocation>
</comment>
<dbReference type="InterPro" id="IPR043504">
    <property type="entry name" value="Peptidase_S1_PA_chymotrypsin"/>
</dbReference>
<evidence type="ECO:0000256" key="12">
    <source>
        <dbReference type="ARBA" id="ARBA00023157"/>
    </source>
</evidence>
<evidence type="ECO:0000256" key="17">
    <source>
        <dbReference type="ARBA" id="ARBA00040219"/>
    </source>
</evidence>
<dbReference type="GO" id="GO:0005615">
    <property type="term" value="C:extracellular space"/>
    <property type="evidence" value="ECO:0007669"/>
    <property type="project" value="TreeGrafter"/>
</dbReference>
<evidence type="ECO:0000256" key="5">
    <source>
        <dbReference type="ARBA" id="ARBA00022670"/>
    </source>
</evidence>
<evidence type="ECO:0000256" key="14">
    <source>
        <dbReference type="ARBA" id="ARBA00036045"/>
    </source>
</evidence>
<dbReference type="AlphaFoldDB" id="A0A401Q829"/>
<feature type="domain" description="Peptidase S1" evidence="21">
    <location>
        <begin position="1"/>
        <end position="178"/>
    </location>
</feature>
<evidence type="ECO:0000256" key="6">
    <source>
        <dbReference type="ARBA" id="ARBA00022696"/>
    </source>
</evidence>
<dbReference type="InterPro" id="IPR001314">
    <property type="entry name" value="Peptidase_S1A"/>
</dbReference>
<keyword evidence="4" id="KW-0964">Secreted</keyword>
<comment type="caution">
    <text evidence="22">The sequence shown here is derived from an EMBL/GenBank/DDBJ whole genome shotgun (WGS) entry which is preliminary data.</text>
</comment>
<dbReference type="GO" id="GO:0005794">
    <property type="term" value="C:Golgi apparatus"/>
    <property type="evidence" value="ECO:0007669"/>
    <property type="project" value="UniProtKB-SubCell"/>
</dbReference>
<dbReference type="Proteomes" id="UP000288216">
    <property type="component" value="Unassembled WGS sequence"/>
</dbReference>
<evidence type="ECO:0000259" key="21">
    <source>
        <dbReference type="PROSITE" id="PS50240"/>
    </source>
</evidence>
<dbReference type="STRING" id="75743.A0A401Q829"/>
<dbReference type="PANTHER" id="PTHR24278">
    <property type="entry name" value="COAGULATION FACTOR"/>
    <property type="match status" value="1"/>
</dbReference>